<name>A0A841HJS0_9GAMM</name>
<dbReference type="RefSeq" id="WP_184330275.1">
    <property type="nucleotide sequence ID" value="NZ_JACHHZ010000002.1"/>
</dbReference>
<dbReference type="Pfam" id="PF23562">
    <property type="entry name" value="AMP-binding_C_3"/>
    <property type="match status" value="1"/>
</dbReference>
<dbReference type="InterPro" id="IPR000873">
    <property type="entry name" value="AMP-dep_synth/lig_dom"/>
</dbReference>
<dbReference type="Pfam" id="PF00501">
    <property type="entry name" value="AMP-binding"/>
    <property type="match status" value="1"/>
</dbReference>
<keyword evidence="3" id="KW-1185">Reference proteome</keyword>
<dbReference type="Proteomes" id="UP000588068">
    <property type="component" value="Unassembled WGS sequence"/>
</dbReference>
<keyword evidence="2" id="KW-0436">Ligase</keyword>
<dbReference type="EC" id="6.2.1.34" evidence="2"/>
<dbReference type="PANTHER" id="PTHR24096">
    <property type="entry name" value="LONG-CHAIN-FATTY-ACID--COA LIGASE"/>
    <property type="match status" value="1"/>
</dbReference>
<gene>
    <name evidence="2" type="ORF">HNQ60_001356</name>
</gene>
<dbReference type="InterPro" id="IPR042099">
    <property type="entry name" value="ANL_N_sf"/>
</dbReference>
<protein>
    <submittedName>
        <fullName evidence="2">Feruloyl-CoA synthase</fullName>
        <ecNumber evidence="2">6.2.1.34</ecNumber>
    </submittedName>
</protein>
<dbReference type="PROSITE" id="PS00455">
    <property type="entry name" value="AMP_BINDING"/>
    <property type="match status" value="1"/>
</dbReference>
<evidence type="ECO:0000259" key="1">
    <source>
        <dbReference type="Pfam" id="PF00501"/>
    </source>
</evidence>
<dbReference type="GO" id="GO:0050563">
    <property type="term" value="F:trans-feruloyl-CoA synthase activity"/>
    <property type="evidence" value="ECO:0007669"/>
    <property type="project" value="UniProtKB-EC"/>
</dbReference>
<comment type="caution">
    <text evidence="2">The sequence shown here is derived from an EMBL/GenBank/DDBJ whole genome shotgun (WGS) entry which is preliminary data.</text>
</comment>
<dbReference type="SUPFAM" id="SSF56801">
    <property type="entry name" value="Acetyl-CoA synthetase-like"/>
    <property type="match status" value="1"/>
</dbReference>
<accession>A0A841HJS0</accession>
<evidence type="ECO:0000313" key="2">
    <source>
        <dbReference type="EMBL" id="MBB6092478.1"/>
    </source>
</evidence>
<feature type="domain" description="AMP-dependent synthetase/ligase" evidence="1">
    <location>
        <begin position="56"/>
        <end position="428"/>
    </location>
</feature>
<proteinExistence type="predicted"/>
<dbReference type="Gene3D" id="3.40.50.12780">
    <property type="entry name" value="N-terminal domain of ligase-like"/>
    <property type="match status" value="1"/>
</dbReference>
<dbReference type="InterPro" id="IPR020845">
    <property type="entry name" value="AMP-binding_CS"/>
</dbReference>
<dbReference type="EMBL" id="JACHHZ010000002">
    <property type="protein sequence ID" value="MBB6092478.1"/>
    <property type="molecule type" value="Genomic_DNA"/>
</dbReference>
<evidence type="ECO:0000313" key="3">
    <source>
        <dbReference type="Proteomes" id="UP000588068"/>
    </source>
</evidence>
<reference evidence="2 3" key="1">
    <citation type="submission" date="2020-08" db="EMBL/GenBank/DDBJ databases">
        <title>Genomic Encyclopedia of Type Strains, Phase IV (KMG-IV): sequencing the most valuable type-strain genomes for metagenomic binning, comparative biology and taxonomic classification.</title>
        <authorList>
            <person name="Goeker M."/>
        </authorList>
    </citation>
    <scope>NUCLEOTIDE SEQUENCE [LARGE SCALE GENOMIC DNA]</scope>
    <source>
        <strain evidence="2 3">DSM 26723</strain>
    </source>
</reference>
<organism evidence="2 3">
    <name type="scientific">Povalibacter uvarum</name>
    <dbReference type="NCBI Taxonomy" id="732238"/>
    <lineage>
        <taxon>Bacteria</taxon>
        <taxon>Pseudomonadati</taxon>
        <taxon>Pseudomonadota</taxon>
        <taxon>Gammaproteobacteria</taxon>
        <taxon>Steroidobacterales</taxon>
        <taxon>Steroidobacteraceae</taxon>
        <taxon>Povalibacter</taxon>
    </lineage>
</organism>
<sequence length="604" mass="66765">MNRKQKAAERPLNEYPMRTLERPAPSIEVRQGDDGIVYLSCGIPYEPGLPSLIDYFSRSVELRPDSTFLAERKGTDWRRVSYREAWRDTGAIATWLMRQGFGPDSAPVMILSENSIEHALLTLGALRAGAAVVPVSPTYSFGAELTRLGYALELIEPGVVFALDGERYGPALETARAPGRRLVTGADLREMLNEYDEAAVTERRKAITEDTIAKILLTSGSTGRPKGVVNTHGNLAASVQMIRLVSEPFTLERHHVIVDWLPWHHTFGGNAQFNGVLANAGTLYIDDGRPMPGLFEKTIENLRDVSPSGFGCVPAVYGLLADALERDDDFRHKFFKNLRWLSYGGALLPQPLWERIQRLAVKELGERLPFGTGWGMTETSATGIAVYWNTERTGLVGLPQPGVTLKLLPVGDRIEVRIKGPHIMPRYYRNDVLNAAAFDEEGYFKTGDAARWVDARRPLEGLEFAGRIAEDFKLQSGTWVQGSIVRRDLVAALQPYVTDAVICAPDQPWLGALVWLNVADQEPIRAALAAKLANFNRARQGGASTVSRLLVLTDPPSAEAGEVTDKRSINQRRVLERRADDVNALYAPTLDPRVVLPIQGIQHG</sequence>
<dbReference type="PANTHER" id="PTHR24096:SF420">
    <property type="entry name" value="LONG-CHAIN-FATTY-ACID--COA LIGASE-RELATED"/>
    <property type="match status" value="1"/>
</dbReference>
<dbReference type="AlphaFoldDB" id="A0A841HJS0"/>